<accession>A0A0D2EQD0</accession>
<evidence type="ECO:0000256" key="6">
    <source>
        <dbReference type="ARBA" id="ARBA00023004"/>
    </source>
</evidence>
<organism evidence="9 10">
    <name type="scientific">Exophiala xenobiotica</name>
    <dbReference type="NCBI Taxonomy" id="348802"/>
    <lineage>
        <taxon>Eukaryota</taxon>
        <taxon>Fungi</taxon>
        <taxon>Dikarya</taxon>
        <taxon>Ascomycota</taxon>
        <taxon>Pezizomycotina</taxon>
        <taxon>Eurotiomycetes</taxon>
        <taxon>Chaetothyriomycetidae</taxon>
        <taxon>Chaetothyriales</taxon>
        <taxon>Herpotrichiellaceae</taxon>
        <taxon>Exophiala</taxon>
    </lineage>
</organism>
<evidence type="ECO:0000259" key="8">
    <source>
        <dbReference type="PROSITE" id="PS51405"/>
    </source>
</evidence>
<dbReference type="RefSeq" id="XP_013317524.1">
    <property type="nucleotide sequence ID" value="XM_013462070.1"/>
</dbReference>
<dbReference type="GeneID" id="25327460"/>
<name>A0A0D2EQD0_9EURO</name>
<evidence type="ECO:0000313" key="9">
    <source>
        <dbReference type="EMBL" id="KIW56940.1"/>
    </source>
</evidence>
<comment type="cofactor">
    <cofactor evidence="1">
        <name>heme b</name>
        <dbReference type="ChEBI" id="CHEBI:60344"/>
    </cofactor>
</comment>
<comment type="similarity">
    <text evidence="7">Belongs to the chloroperoxidase family.</text>
</comment>
<dbReference type="STRING" id="348802.A0A0D2EQD0"/>
<dbReference type="OrthoDB" id="407298at2759"/>
<dbReference type="InterPro" id="IPR000028">
    <property type="entry name" value="Chloroperoxidase"/>
</dbReference>
<evidence type="ECO:0000256" key="3">
    <source>
        <dbReference type="ARBA" id="ARBA00022617"/>
    </source>
</evidence>
<dbReference type="EMBL" id="KN847319">
    <property type="protein sequence ID" value="KIW56940.1"/>
    <property type="molecule type" value="Genomic_DNA"/>
</dbReference>
<reference evidence="9 10" key="1">
    <citation type="submission" date="2015-01" db="EMBL/GenBank/DDBJ databases">
        <title>The Genome Sequence of Exophiala xenobiotica CBS118157.</title>
        <authorList>
            <consortium name="The Broad Institute Genomics Platform"/>
            <person name="Cuomo C."/>
            <person name="de Hoog S."/>
            <person name="Gorbushina A."/>
            <person name="Stielow B."/>
            <person name="Teixiera M."/>
            <person name="Abouelleil A."/>
            <person name="Chapman S.B."/>
            <person name="Priest M."/>
            <person name="Young S.K."/>
            <person name="Wortman J."/>
            <person name="Nusbaum C."/>
            <person name="Birren B."/>
        </authorList>
    </citation>
    <scope>NUCLEOTIDE SEQUENCE [LARGE SCALE GENOMIC DNA]</scope>
    <source>
        <strain evidence="9 10">CBS 118157</strain>
    </source>
</reference>
<evidence type="ECO:0000256" key="4">
    <source>
        <dbReference type="ARBA" id="ARBA00022723"/>
    </source>
</evidence>
<dbReference type="PROSITE" id="PS51405">
    <property type="entry name" value="HEME_HALOPEROXIDASE"/>
    <property type="match status" value="1"/>
</dbReference>
<dbReference type="SUPFAM" id="SSF47571">
    <property type="entry name" value="Cloroperoxidase"/>
    <property type="match status" value="1"/>
</dbReference>
<feature type="domain" description="Heme haloperoxidase family profile" evidence="8">
    <location>
        <begin position="1"/>
        <end position="159"/>
    </location>
</feature>
<evidence type="ECO:0000256" key="5">
    <source>
        <dbReference type="ARBA" id="ARBA00023002"/>
    </source>
</evidence>
<dbReference type="HOGENOM" id="CLU_050230_0_2_1"/>
<keyword evidence="6" id="KW-0408">Iron</keyword>
<keyword evidence="2" id="KW-0575">Peroxidase</keyword>
<dbReference type="InterPro" id="IPR036851">
    <property type="entry name" value="Chloroperoxidase-like_sf"/>
</dbReference>
<dbReference type="GO" id="GO:0046872">
    <property type="term" value="F:metal ion binding"/>
    <property type="evidence" value="ECO:0007669"/>
    <property type="project" value="UniProtKB-KW"/>
</dbReference>
<keyword evidence="3" id="KW-0349">Heme</keyword>
<proteinExistence type="inferred from homology"/>
<keyword evidence="4" id="KW-0479">Metal-binding</keyword>
<dbReference type="AlphaFoldDB" id="A0A0D2EQD0"/>
<keyword evidence="10" id="KW-1185">Reference proteome</keyword>
<dbReference type="Gene3D" id="1.10.489.10">
    <property type="entry name" value="Chloroperoxidase-like"/>
    <property type="match status" value="1"/>
</dbReference>
<evidence type="ECO:0000256" key="1">
    <source>
        <dbReference type="ARBA" id="ARBA00001970"/>
    </source>
</evidence>
<sequence length="159" mass="17738">MNTLANHGFLAHDGKNLTEGKVVHALNSALGFDEALAKIMFQQALPANPRPNATFFTLDQLNRHNVLEHDASMSRLDAYFGNNHTEDILDTKQLANGKLIRQINSRTVNPSYTFTETIEAFGLGEVAAPIIVFGSFDTATVNRTIVEFFFGKKRSRQKR</sequence>
<dbReference type="Proteomes" id="UP000054342">
    <property type="component" value="Unassembled WGS sequence"/>
</dbReference>
<dbReference type="PANTHER" id="PTHR33577:SF7">
    <property type="entry name" value="HEME HALOPEROXIDASE FAMILY PROFILE DOMAIN-CONTAINING PROTEIN"/>
    <property type="match status" value="1"/>
</dbReference>
<evidence type="ECO:0000313" key="10">
    <source>
        <dbReference type="Proteomes" id="UP000054342"/>
    </source>
</evidence>
<evidence type="ECO:0000256" key="2">
    <source>
        <dbReference type="ARBA" id="ARBA00022559"/>
    </source>
</evidence>
<evidence type="ECO:0000256" key="7">
    <source>
        <dbReference type="ARBA" id="ARBA00025795"/>
    </source>
</evidence>
<dbReference type="GO" id="GO:0004601">
    <property type="term" value="F:peroxidase activity"/>
    <property type="evidence" value="ECO:0007669"/>
    <property type="project" value="UniProtKB-KW"/>
</dbReference>
<protein>
    <recommendedName>
        <fullName evidence="8">Heme haloperoxidase family profile domain-containing protein</fullName>
    </recommendedName>
</protein>
<dbReference type="PANTHER" id="PTHR33577">
    <property type="entry name" value="STERIGMATOCYSTIN BIOSYNTHESIS PEROXIDASE STCC-RELATED"/>
    <property type="match status" value="1"/>
</dbReference>
<gene>
    <name evidence="9" type="ORF">PV05_05552</name>
</gene>
<keyword evidence="5" id="KW-0560">Oxidoreductase</keyword>
<dbReference type="Pfam" id="PF01328">
    <property type="entry name" value="Peroxidase_2"/>
    <property type="match status" value="1"/>
</dbReference>